<dbReference type="EMBL" id="JACCBB010000002">
    <property type="protein sequence ID" value="NYD25062.1"/>
    <property type="molecule type" value="Genomic_DNA"/>
</dbReference>
<proteinExistence type="predicted"/>
<dbReference type="AlphaFoldDB" id="A0A7Y9DQP2"/>
<organism evidence="2 3">
    <name type="scientific">Kineococcus aurantiacus</name>
    <dbReference type="NCBI Taxonomy" id="37633"/>
    <lineage>
        <taxon>Bacteria</taxon>
        <taxon>Bacillati</taxon>
        <taxon>Actinomycetota</taxon>
        <taxon>Actinomycetes</taxon>
        <taxon>Kineosporiales</taxon>
        <taxon>Kineosporiaceae</taxon>
        <taxon>Kineococcus</taxon>
    </lineage>
</organism>
<reference evidence="2 3" key="1">
    <citation type="submission" date="2020-07" db="EMBL/GenBank/DDBJ databases">
        <title>Sequencing the genomes of 1000 actinobacteria strains.</title>
        <authorList>
            <person name="Klenk H.-P."/>
        </authorList>
    </citation>
    <scope>NUCLEOTIDE SEQUENCE [LARGE SCALE GENOMIC DNA]</scope>
    <source>
        <strain evidence="2 3">DSM 7487</strain>
    </source>
</reference>
<evidence type="ECO:0000256" key="1">
    <source>
        <dbReference type="SAM" id="MobiDB-lite"/>
    </source>
</evidence>
<name>A0A7Y9DQP2_9ACTN</name>
<keyword evidence="3" id="KW-1185">Reference proteome</keyword>
<protein>
    <submittedName>
        <fullName evidence="2">Uncharacterized protein</fullName>
    </submittedName>
</protein>
<sequence length="263" mass="27504">MKLVLLETPPAPPAAAAMESTTRIRRMRGGLPSASSRSPSAPIATTVPMVSKKSASSRVKTSRTTVTQPTASNEPSREKCPSVAKSGAETHESGSAGTFRPQARGLTTDPSAPVRGPRWATASTTTARTVAATIPPRMAPRTPRAMRTIISTRPTTKTSVGQPARKPPMPSSRGVPLPARTNPASTSPTMVMNRPMPTLMAVFSGAGTARKTASRSPVRTSTRMTSPSMTTSPMASAHVMSGRLATPKARKAFRPSPVARARG</sequence>
<evidence type="ECO:0000313" key="2">
    <source>
        <dbReference type="EMBL" id="NYD25062.1"/>
    </source>
</evidence>
<feature type="compositionally biased region" description="Low complexity" evidence="1">
    <location>
        <begin position="214"/>
        <end position="234"/>
    </location>
</feature>
<feature type="compositionally biased region" description="Low complexity" evidence="1">
    <location>
        <begin position="32"/>
        <end position="67"/>
    </location>
</feature>
<feature type="region of interest" description="Disordered" evidence="1">
    <location>
        <begin position="207"/>
        <end position="263"/>
    </location>
</feature>
<dbReference type="Proteomes" id="UP000521922">
    <property type="component" value="Unassembled WGS sequence"/>
</dbReference>
<comment type="caution">
    <text evidence="2">The sequence shown here is derived from an EMBL/GenBank/DDBJ whole genome shotgun (WGS) entry which is preliminary data.</text>
</comment>
<feature type="region of interest" description="Disordered" evidence="1">
    <location>
        <begin position="153"/>
        <end position="192"/>
    </location>
</feature>
<gene>
    <name evidence="2" type="ORF">BJ968_004671</name>
</gene>
<evidence type="ECO:0000313" key="3">
    <source>
        <dbReference type="Proteomes" id="UP000521922"/>
    </source>
</evidence>
<feature type="region of interest" description="Disordered" evidence="1">
    <location>
        <begin position="1"/>
        <end position="128"/>
    </location>
</feature>
<accession>A0A7Y9DQP2</accession>